<keyword evidence="2" id="KW-1185">Reference proteome</keyword>
<dbReference type="PANTHER" id="PTHR37984:SF5">
    <property type="entry name" value="PROTEIN NYNRIN-LIKE"/>
    <property type="match status" value="1"/>
</dbReference>
<dbReference type="Proteomes" id="UP001381693">
    <property type="component" value="Unassembled WGS sequence"/>
</dbReference>
<dbReference type="PANTHER" id="PTHR37984">
    <property type="entry name" value="PROTEIN CBG26694"/>
    <property type="match status" value="1"/>
</dbReference>
<dbReference type="EMBL" id="JAXCGZ010008345">
    <property type="protein sequence ID" value="KAK7077731.1"/>
    <property type="molecule type" value="Genomic_DNA"/>
</dbReference>
<reference evidence="1 2" key="1">
    <citation type="submission" date="2023-11" db="EMBL/GenBank/DDBJ databases">
        <title>Halocaridina rubra genome assembly.</title>
        <authorList>
            <person name="Smith C."/>
        </authorList>
    </citation>
    <scope>NUCLEOTIDE SEQUENCE [LARGE SCALE GENOMIC DNA]</scope>
    <source>
        <strain evidence="1">EP-1</strain>
        <tissue evidence="1">Whole</tissue>
    </source>
</reference>
<gene>
    <name evidence="1" type="ORF">SK128_000367</name>
</gene>
<sequence length="349" mass="38120">MSPALGWFQATLKLGNKSCIAKIQVHKCIQTPLLSFGHCQELAIILPDFPKSILPVSHINRCAEVLLPATTSPSSAQGFFLQEFRDVLVSKAVLLGVPLKKMHLKDDTVPLIIHMPRPILYAFQSQVKEKLESLVNQGIIEPAGSSSAEDPWASKPPATPSVSEMTWICRVLQIAARSWMTSSCSTRTFLYTCRGFTRCCEHGIILNKFIMATPSVDFCGYTLSRDSISLSVDKVSAIHDFPKLANLNDLRSFMGLVNQLAEFTHHSHSPTSTSSNEFQAFTDLDSTSQQGFCTCHGSSALTTSPGTLRPSLACFGSCSQESPSPKIEGECLALHIYGCVECQEAALYP</sequence>
<comment type="caution">
    <text evidence="1">The sequence shown here is derived from an EMBL/GenBank/DDBJ whole genome shotgun (WGS) entry which is preliminary data.</text>
</comment>
<name>A0AAN8X4F2_HALRR</name>
<dbReference type="AlphaFoldDB" id="A0AAN8X4F2"/>
<evidence type="ECO:0000313" key="2">
    <source>
        <dbReference type="Proteomes" id="UP001381693"/>
    </source>
</evidence>
<proteinExistence type="predicted"/>
<organism evidence="1 2">
    <name type="scientific">Halocaridina rubra</name>
    <name type="common">Hawaiian red shrimp</name>
    <dbReference type="NCBI Taxonomy" id="373956"/>
    <lineage>
        <taxon>Eukaryota</taxon>
        <taxon>Metazoa</taxon>
        <taxon>Ecdysozoa</taxon>
        <taxon>Arthropoda</taxon>
        <taxon>Crustacea</taxon>
        <taxon>Multicrustacea</taxon>
        <taxon>Malacostraca</taxon>
        <taxon>Eumalacostraca</taxon>
        <taxon>Eucarida</taxon>
        <taxon>Decapoda</taxon>
        <taxon>Pleocyemata</taxon>
        <taxon>Caridea</taxon>
        <taxon>Atyoidea</taxon>
        <taxon>Atyidae</taxon>
        <taxon>Halocaridina</taxon>
    </lineage>
</organism>
<dbReference type="InterPro" id="IPR050951">
    <property type="entry name" value="Retrovirus_Pol_polyprotein"/>
</dbReference>
<protein>
    <submittedName>
        <fullName evidence="1">Uncharacterized protein</fullName>
    </submittedName>
</protein>
<dbReference type="InterPro" id="IPR043502">
    <property type="entry name" value="DNA/RNA_pol_sf"/>
</dbReference>
<dbReference type="GO" id="GO:0071897">
    <property type="term" value="P:DNA biosynthetic process"/>
    <property type="evidence" value="ECO:0007669"/>
    <property type="project" value="UniProtKB-ARBA"/>
</dbReference>
<accession>A0AAN8X4F2</accession>
<dbReference type="SUPFAM" id="SSF56672">
    <property type="entry name" value="DNA/RNA polymerases"/>
    <property type="match status" value="1"/>
</dbReference>
<evidence type="ECO:0000313" key="1">
    <source>
        <dbReference type="EMBL" id="KAK7077731.1"/>
    </source>
</evidence>